<evidence type="ECO:0000256" key="6">
    <source>
        <dbReference type="RuleBase" id="RU367044"/>
    </source>
</evidence>
<evidence type="ECO:0000256" key="1">
    <source>
        <dbReference type="ARBA" id="ARBA00004613"/>
    </source>
</evidence>
<dbReference type="GO" id="GO:0060320">
    <property type="term" value="P:rejection of self pollen"/>
    <property type="evidence" value="ECO:0007669"/>
    <property type="project" value="UniProtKB-KW"/>
</dbReference>
<organism evidence="7 8">
    <name type="scientific">Macleaya cordata</name>
    <name type="common">Five-seeded plume-poppy</name>
    <name type="synonym">Bocconia cordata</name>
    <dbReference type="NCBI Taxonomy" id="56857"/>
    <lineage>
        <taxon>Eukaryota</taxon>
        <taxon>Viridiplantae</taxon>
        <taxon>Streptophyta</taxon>
        <taxon>Embryophyta</taxon>
        <taxon>Tracheophyta</taxon>
        <taxon>Spermatophyta</taxon>
        <taxon>Magnoliopsida</taxon>
        <taxon>Ranunculales</taxon>
        <taxon>Papaveraceae</taxon>
        <taxon>Papaveroideae</taxon>
        <taxon>Macleaya</taxon>
    </lineage>
</organism>
<gene>
    <name evidence="7" type="ORF">BVC80_1831g62</name>
</gene>
<protein>
    <recommendedName>
        <fullName evidence="6">S-protein homolog</fullName>
    </recommendedName>
</protein>
<dbReference type="InParanoid" id="A0A200R727"/>
<dbReference type="PANTHER" id="PTHR31232">
    <property type="match status" value="1"/>
</dbReference>
<dbReference type="Proteomes" id="UP000195402">
    <property type="component" value="Unassembled WGS sequence"/>
</dbReference>
<dbReference type="PANTHER" id="PTHR31232:SF164">
    <property type="entry name" value="S-PROTEIN HOMOLOG"/>
    <property type="match status" value="1"/>
</dbReference>
<keyword evidence="4 6" id="KW-0964">Secreted</keyword>
<sequence>MALHCKSKNDDLGLQSLKYKQSFSWKFKINFWKTTLYFCYMGWNETDGKLVQGSFDIYSAKRDWSRCGTQCFWSAHTDGVFFKSNQGYYKLMYPWPTNSTLLRD</sequence>
<keyword evidence="3 6" id="KW-0713">Self-incompatibility</keyword>
<dbReference type="AlphaFoldDB" id="A0A200R727"/>
<dbReference type="GO" id="GO:0005576">
    <property type="term" value="C:extracellular region"/>
    <property type="evidence" value="ECO:0007669"/>
    <property type="project" value="UniProtKB-SubCell"/>
</dbReference>
<keyword evidence="8" id="KW-1185">Reference proteome</keyword>
<evidence type="ECO:0000256" key="4">
    <source>
        <dbReference type="ARBA" id="ARBA00022525"/>
    </source>
</evidence>
<evidence type="ECO:0000313" key="8">
    <source>
        <dbReference type="Proteomes" id="UP000195402"/>
    </source>
</evidence>
<comment type="caution">
    <text evidence="7">The sequence shown here is derived from an EMBL/GenBank/DDBJ whole genome shotgun (WGS) entry which is preliminary data.</text>
</comment>
<dbReference type="Pfam" id="PF05938">
    <property type="entry name" value="Self-incomp_S1"/>
    <property type="match status" value="1"/>
</dbReference>
<reference evidence="7 8" key="1">
    <citation type="journal article" date="2017" name="Mol. Plant">
        <title>The Genome of Medicinal Plant Macleaya cordata Provides New Insights into Benzylisoquinoline Alkaloids Metabolism.</title>
        <authorList>
            <person name="Liu X."/>
            <person name="Liu Y."/>
            <person name="Huang P."/>
            <person name="Ma Y."/>
            <person name="Qing Z."/>
            <person name="Tang Q."/>
            <person name="Cao H."/>
            <person name="Cheng P."/>
            <person name="Zheng Y."/>
            <person name="Yuan Z."/>
            <person name="Zhou Y."/>
            <person name="Liu J."/>
            <person name="Tang Z."/>
            <person name="Zhuo Y."/>
            <person name="Zhang Y."/>
            <person name="Yu L."/>
            <person name="Huang J."/>
            <person name="Yang P."/>
            <person name="Peng Q."/>
            <person name="Zhang J."/>
            <person name="Jiang W."/>
            <person name="Zhang Z."/>
            <person name="Lin K."/>
            <person name="Ro D.K."/>
            <person name="Chen X."/>
            <person name="Xiong X."/>
            <person name="Shang Y."/>
            <person name="Huang S."/>
            <person name="Zeng J."/>
        </authorList>
    </citation>
    <scope>NUCLEOTIDE SEQUENCE [LARGE SCALE GENOMIC DNA]</scope>
    <source>
        <strain evidence="8">cv. BLH2017</strain>
        <tissue evidence="7">Root</tissue>
    </source>
</reference>
<dbReference type="OrthoDB" id="1841900at2759"/>
<dbReference type="OMA" id="KRINTHW"/>
<proteinExistence type="inferred from homology"/>
<keyword evidence="5" id="KW-0732">Signal</keyword>
<dbReference type="InterPro" id="IPR010264">
    <property type="entry name" value="Self-incomp_S1"/>
</dbReference>
<dbReference type="EMBL" id="MVGT01000435">
    <property type="protein sequence ID" value="OVA18532.1"/>
    <property type="molecule type" value="Genomic_DNA"/>
</dbReference>
<evidence type="ECO:0000256" key="2">
    <source>
        <dbReference type="ARBA" id="ARBA00005581"/>
    </source>
</evidence>
<evidence type="ECO:0000256" key="3">
    <source>
        <dbReference type="ARBA" id="ARBA00022471"/>
    </source>
</evidence>
<comment type="subcellular location">
    <subcellularLocation>
        <location evidence="1 6">Secreted</location>
    </subcellularLocation>
</comment>
<name>A0A200R727_MACCD</name>
<accession>A0A200R727</accession>
<comment type="similarity">
    <text evidence="2 6">Belongs to the plant self-incompatibility (S1) protein family.</text>
</comment>
<evidence type="ECO:0000256" key="5">
    <source>
        <dbReference type="ARBA" id="ARBA00022729"/>
    </source>
</evidence>
<evidence type="ECO:0000313" key="7">
    <source>
        <dbReference type="EMBL" id="OVA18532.1"/>
    </source>
</evidence>